<evidence type="ECO:0000313" key="3">
    <source>
        <dbReference type="Proteomes" id="UP001175228"/>
    </source>
</evidence>
<dbReference type="Gene3D" id="1.20.1280.50">
    <property type="match status" value="1"/>
</dbReference>
<dbReference type="SUPFAM" id="SSF52047">
    <property type="entry name" value="RNI-like"/>
    <property type="match status" value="1"/>
</dbReference>
<dbReference type="AlphaFoldDB" id="A0AA39U2E7"/>
<evidence type="ECO:0000259" key="1">
    <source>
        <dbReference type="Pfam" id="PF12937"/>
    </source>
</evidence>
<dbReference type="EMBL" id="JAUEPU010000001">
    <property type="protein sequence ID" value="KAK0506381.1"/>
    <property type="molecule type" value="Genomic_DNA"/>
</dbReference>
<dbReference type="Gene3D" id="3.80.10.10">
    <property type="entry name" value="Ribonuclease Inhibitor"/>
    <property type="match status" value="1"/>
</dbReference>
<dbReference type="InterPro" id="IPR001810">
    <property type="entry name" value="F-box_dom"/>
</dbReference>
<evidence type="ECO:0000313" key="2">
    <source>
        <dbReference type="EMBL" id="KAK0506381.1"/>
    </source>
</evidence>
<protein>
    <recommendedName>
        <fullName evidence="1">F-box domain-containing protein</fullName>
    </recommendedName>
</protein>
<accession>A0AA39U2E7</accession>
<dbReference type="InterPro" id="IPR032675">
    <property type="entry name" value="LRR_dom_sf"/>
</dbReference>
<dbReference type="Pfam" id="PF12937">
    <property type="entry name" value="F-box-like"/>
    <property type="match status" value="1"/>
</dbReference>
<organism evidence="2 3">
    <name type="scientific">Armillaria luteobubalina</name>
    <dbReference type="NCBI Taxonomy" id="153913"/>
    <lineage>
        <taxon>Eukaryota</taxon>
        <taxon>Fungi</taxon>
        <taxon>Dikarya</taxon>
        <taxon>Basidiomycota</taxon>
        <taxon>Agaricomycotina</taxon>
        <taxon>Agaricomycetes</taxon>
        <taxon>Agaricomycetidae</taxon>
        <taxon>Agaricales</taxon>
        <taxon>Marasmiineae</taxon>
        <taxon>Physalacriaceae</taxon>
        <taxon>Armillaria</taxon>
    </lineage>
</organism>
<dbReference type="Proteomes" id="UP001175228">
    <property type="component" value="Unassembled WGS sequence"/>
</dbReference>
<sequence length="463" mass="51704">MSSVSMINQLPDELLALIFATGLCGLTSDQHQPHLALICNVCRHWRDVAIEASELWTTIHISSERHLPGVEAFLKCSKGRLIDLDITALYSDALAHKITETTAPHISRTRNLIMTLRNFGVYNAFLKAYRSIFATNLSSLSIHFIDTPRPLHDHTPIFAGTDSLDYLDTDGCFLRVLPSRTGLTMLKLDNYSPTHLDLQNLFDASPCLETLVLHDFDIGGTPPDGVNDGVPTTIIVPTTLKSLAVSAVWAHSSGTDMCGCILDKLCIPDLEYLEVVGGMIDANAHFSGLAKLQTLRVQDCTVSPANTEFFLSLKELRRLELVDVGPEDIRYIVEALSGAPPSSSSLSFPHLSFVFFATRGEYMEGPYRLLKLAKHYVTAGCPRFTLEVEQGRSEEFLNVIESFIEDDRVCIRECDCPSGLIKPTETNDRFAWDRDSDTDEFVEDMYEWDSDSSPEGWDNDFYF</sequence>
<gene>
    <name evidence="2" type="ORF">EDD18DRAFT_1455710</name>
</gene>
<comment type="caution">
    <text evidence="2">The sequence shown here is derived from an EMBL/GenBank/DDBJ whole genome shotgun (WGS) entry which is preliminary data.</text>
</comment>
<proteinExistence type="predicted"/>
<keyword evidence="3" id="KW-1185">Reference proteome</keyword>
<reference evidence="2" key="1">
    <citation type="submission" date="2023-06" db="EMBL/GenBank/DDBJ databases">
        <authorList>
            <consortium name="Lawrence Berkeley National Laboratory"/>
            <person name="Ahrendt S."/>
            <person name="Sahu N."/>
            <person name="Indic B."/>
            <person name="Wong-Bajracharya J."/>
            <person name="Merenyi Z."/>
            <person name="Ke H.-M."/>
            <person name="Monk M."/>
            <person name="Kocsube S."/>
            <person name="Drula E."/>
            <person name="Lipzen A."/>
            <person name="Balint B."/>
            <person name="Henrissat B."/>
            <person name="Andreopoulos B."/>
            <person name="Martin F.M."/>
            <person name="Harder C.B."/>
            <person name="Rigling D."/>
            <person name="Ford K.L."/>
            <person name="Foster G.D."/>
            <person name="Pangilinan J."/>
            <person name="Papanicolaou A."/>
            <person name="Barry K."/>
            <person name="LaButti K."/>
            <person name="Viragh M."/>
            <person name="Koriabine M."/>
            <person name="Yan M."/>
            <person name="Riley R."/>
            <person name="Champramary S."/>
            <person name="Plett K.L."/>
            <person name="Tsai I.J."/>
            <person name="Slot J."/>
            <person name="Sipos G."/>
            <person name="Plett J."/>
            <person name="Nagy L.G."/>
            <person name="Grigoriev I.V."/>
        </authorList>
    </citation>
    <scope>NUCLEOTIDE SEQUENCE</scope>
    <source>
        <strain evidence="2">HWK02</strain>
    </source>
</reference>
<name>A0AA39U2E7_9AGAR</name>
<feature type="domain" description="F-box" evidence="1">
    <location>
        <begin position="7"/>
        <end position="61"/>
    </location>
</feature>